<evidence type="ECO:0000313" key="13">
    <source>
        <dbReference type="Proteomes" id="UP000006690"/>
    </source>
</evidence>
<dbReference type="InterPro" id="IPR036237">
    <property type="entry name" value="Xyl_isomerase-like_sf"/>
</dbReference>
<evidence type="ECO:0000256" key="9">
    <source>
        <dbReference type="ARBA" id="ARBA00023239"/>
    </source>
</evidence>
<dbReference type="GO" id="GO:0030145">
    <property type="term" value="F:manganese ion binding"/>
    <property type="evidence" value="ECO:0007669"/>
    <property type="project" value="TreeGrafter"/>
</dbReference>
<evidence type="ECO:0000256" key="7">
    <source>
        <dbReference type="ARBA" id="ARBA00023004"/>
    </source>
</evidence>
<gene>
    <name evidence="11 12" type="primary">uxuA</name>
    <name evidence="12" type="ordered locus">PAJ_2968</name>
</gene>
<dbReference type="Gene3D" id="3.20.20.150">
    <property type="entry name" value="Divalent-metal-dependent TIM barrel enzymes"/>
    <property type="match status" value="2"/>
</dbReference>
<keyword evidence="7 11" id="KW-0408">Iron</keyword>
<name>A0A0H3L562_PANAA</name>
<dbReference type="GO" id="GO:0008198">
    <property type="term" value="F:ferrous iron binding"/>
    <property type="evidence" value="ECO:0007669"/>
    <property type="project" value="TreeGrafter"/>
</dbReference>
<dbReference type="KEGG" id="paj:PAJ_2968"/>
<proteinExistence type="inferred from homology"/>
<dbReference type="GO" id="GO:0008927">
    <property type="term" value="F:mannonate dehydratase activity"/>
    <property type="evidence" value="ECO:0007669"/>
    <property type="project" value="UniProtKB-UniRule"/>
</dbReference>
<comment type="function">
    <text evidence="2 11">Catalyzes the dehydration of D-mannonate.</text>
</comment>
<dbReference type="PANTHER" id="PTHR30387:SF2">
    <property type="entry name" value="MANNONATE DEHYDRATASE"/>
    <property type="match status" value="1"/>
</dbReference>
<dbReference type="NCBIfam" id="TIGR00695">
    <property type="entry name" value="uxuA"/>
    <property type="match status" value="1"/>
</dbReference>
<evidence type="ECO:0000256" key="2">
    <source>
        <dbReference type="ARBA" id="ARBA00002713"/>
    </source>
</evidence>
<dbReference type="HAMAP" id="MF_00106">
    <property type="entry name" value="UxuA"/>
    <property type="match status" value="1"/>
</dbReference>
<dbReference type="PATRIC" id="fig|932677.3.peg.3445"/>
<dbReference type="NCBIfam" id="NF003027">
    <property type="entry name" value="PRK03906.1"/>
    <property type="match status" value="1"/>
</dbReference>
<evidence type="ECO:0000256" key="5">
    <source>
        <dbReference type="ARBA" id="ARBA00012927"/>
    </source>
</evidence>
<reference evidence="13" key="1">
    <citation type="journal article" date="2012" name="Appl. Microbiol. Biotechnol.">
        <title>The complete genome sequence of Pantoea ananatis AJ13355, an organism with great biotechnological potential.</title>
        <authorList>
            <person name="Hara Y."/>
            <person name="Kadotani N."/>
            <person name="Izui H."/>
            <person name="Katashkina J.I."/>
            <person name="Kuvaeva T.M."/>
            <person name="Andreeva I.G."/>
            <person name="Golubeva L.I."/>
            <person name="Malko D.B."/>
            <person name="Makeev V.J."/>
            <person name="Mashko S.V."/>
            <person name="Kozlov Y.I."/>
        </authorList>
    </citation>
    <scope>NUCLEOTIDE SEQUENCE [LARGE SCALE GENOMIC DNA]</scope>
    <source>
        <strain evidence="13">AJ13355</strain>
    </source>
</reference>
<dbReference type="Pfam" id="PF03786">
    <property type="entry name" value="UxuA"/>
    <property type="match status" value="1"/>
</dbReference>
<dbReference type="SUPFAM" id="SSF51658">
    <property type="entry name" value="Xylose isomerase-like"/>
    <property type="match status" value="1"/>
</dbReference>
<dbReference type="InterPro" id="IPR004628">
    <property type="entry name" value="Man_deHydtase"/>
</dbReference>
<dbReference type="eggNOG" id="COG1312">
    <property type="taxonomic scope" value="Bacteria"/>
</dbReference>
<evidence type="ECO:0000256" key="8">
    <source>
        <dbReference type="ARBA" id="ARBA00023211"/>
    </source>
</evidence>
<evidence type="ECO:0000256" key="1">
    <source>
        <dbReference type="ARBA" id="ARBA00001794"/>
    </source>
</evidence>
<evidence type="ECO:0000256" key="11">
    <source>
        <dbReference type="HAMAP-Rule" id="MF_00106"/>
    </source>
</evidence>
<comment type="cofactor">
    <cofactor evidence="11">
        <name>Fe(2+)</name>
        <dbReference type="ChEBI" id="CHEBI:29033"/>
    </cofactor>
    <cofactor evidence="11">
        <name>Mn(2+)</name>
        <dbReference type="ChEBI" id="CHEBI:29035"/>
    </cofactor>
</comment>
<comment type="similarity">
    <text evidence="4 11">Belongs to the mannonate dehydratase family.</text>
</comment>
<dbReference type="PANTHER" id="PTHR30387">
    <property type="entry name" value="MANNONATE DEHYDRATASE"/>
    <property type="match status" value="1"/>
</dbReference>
<evidence type="ECO:0000256" key="6">
    <source>
        <dbReference type="ARBA" id="ARBA00016339"/>
    </source>
</evidence>
<comment type="pathway">
    <text evidence="3 11">Carbohydrate metabolism; pentose and glucuronate interconversion.</text>
</comment>
<dbReference type="UniPathway" id="UPA00246"/>
<dbReference type="AlphaFoldDB" id="A0A0H3L562"/>
<comment type="catalytic activity">
    <reaction evidence="1 11">
        <text>D-mannonate = 2-dehydro-3-deoxy-D-gluconate + H2O</text>
        <dbReference type="Rhea" id="RHEA:20097"/>
        <dbReference type="ChEBI" id="CHEBI:15377"/>
        <dbReference type="ChEBI" id="CHEBI:17767"/>
        <dbReference type="ChEBI" id="CHEBI:57990"/>
        <dbReference type="EC" id="4.2.1.8"/>
    </reaction>
</comment>
<dbReference type="EC" id="4.2.1.8" evidence="5 11"/>
<protein>
    <recommendedName>
        <fullName evidence="6 11">Mannonate dehydratase</fullName>
        <ecNumber evidence="5 11">4.2.1.8</ecNumber>
    </recommendedName>
    <alternativeName>
        <fullName evidence="10 11">D-mannonate hydro-lyase</fullName>
    </alternativeName>
</protein>
<keyword evidence="8 11" id="KW-0464">Manganese</keyword>
<dbReference type="Proteomes" id="UP000006690">
    <property type="component" value="Chromosome"/>
</dbReference>
<organism evidence="12 13">
    <name type="scientific">Pantoea ananatis (strain AJ13355)</name>
    <dbReference type="NCBI Taxonomy" id="932677"/>
    <lineage>
        <taxon>Bacteria</taxon>
        <taxon>Pseudomonadati</taxon>
        <taxon>Pseudomonadota</taxon>
        <taxon>Gammaproteobacteria</taxon>
        <taxon>Enterobacterales</taxon>
        <taxon>Erwiniaceae</taxon>
        <taxon>Pantoea</taxon>
    </lineage>
</organism>
<dbReference type="GO" id="GO:0042840">
    <property type="term" value="P:D-glucuronate catabolic process"/>
    <property type="evidence" value="ECO:0007669"/>
    <property type="project" value="TreeGrafter"/>
</dbReference>
<dbReference type="PIRSF" id="PIRSF016049">
    <property type="entry name" value="Man_dehyd"/>
    <property type="match status" value="1"/>
</dbReference>
<keyword evidence="9 11" id="KW-0456">Lyase</keyword>
<dbReference type="EMBL" id="AP012032">
    <property type="protein sequence ID" value="BAK13048.1"/>
    <property type="molecule type" value="Genomic_DNA"/>
</dbReference>
<evidence type="ECO:0000256" key="10">
    <source>
        <dbReference type="ARBA" id="ARBA00033474"/>
    </source>
</evidence>
<evidence type="ECO:0000256" key="3">
    <source>
        <dbReference type="ARBA" id="ARBA00004892"/>
    </source>
</evidence>
<dbReference type="FunFam" id="3.20.20.150:FF:000010">
    <property type="entry name" value="Mannonate dehydratase"/>
    <property type="match status" value="1"/>
</dbReference>
<accession>A0A0H3L562</accession>
<dbReference type="HOGENOM" id="CLU_058621_2_0_6"/>
<sequence length="431" mass="48279">MIRIYIAAIRITALIYALSYSWSSGLTTGPHVQQGAIMEHTWRWYGPNDPVSLDDARQAGATGIVTALHHIPNGEVWPVAEIKARQALLAEKGLTWSVVESIPVHETIKTQRGDYQHYIANYQQSIRNLAACGIDTVCYNFMPVLDWTRTDLAWELPDGAKALRFDADAFAAFELHLLQRPGAEKDYSAAEQQAAATRFAAMTEEEKATLVRNIIAGLPGAEEGYTLEQFQAQLAQYDGIDKARLREHMATFLRAIVPVAEEVGIKLAVHPDDPPRPILGLPRIISTQEDMQWLKETVDSLHNGFCFCTGSYGVREDNALIEMAETYADRINFVHLRATKRETNPNSFHEAAHLTGDVDMVGVIKVILAEEQRRRRAGEQRAIPMRPDHGHQMLDDLRKRTNPGYSAIGRLKGLAELRGVEVALKQIYFQD</sequence>
<evidence type="ECO:0000256" key="4">
    <source>
        <dbReference type="ARBA" id="ARBA00007389"/>
    </source>
</evidence>
<evidence type="ECO:0000313" key="12">
    <source>
        <dbReference type="EMBL" id="BAK13048.1"/>
    </source>
</evidence>